<dbReference type="PRINTS" id="PR00360">
    <property type="entry name" value="C2DOMAIN"/>
</dbReference>
<feature type="domain" description="C2" evidence="2">
    <location>
        <begin position="54"/>
        <end position="174"/>
    </location>
</feature>
<evidence type="ECO:0000313" key="4">
    <source>
        <dbReference type="Proteomes" id="UP001233999"/>
    </source>
</evidence>
<dbReference type="EMBL" id="JASPKZ010010272">
    <property type="protein sequence ID" value="KAJ9574656.1"/>
    <property type="molecule type" value="Genomic_DNA"/>
</dbReference>
<dbReference type="GO" id="GO:0000149">
    <property type="term" value="F:SNARE binding"/>
    <property type="evidence" value="ECO:0007669"/>
    <property type="project" value="TreeGrafter"/>
</dbReference>
<dbReference type="GO" id="GO:0001786">
    <property type="term" value="F:phosphatidylserine binding"/>
    <property type="evidence" value="ECO:0007669"/>
    <property type="project" value="TreeGrafter"/>
</dbReference>
<dbReference type="PANTHER" id="PTHR10024:SF344">
    <property type="entry name" value="SYNAPTOTAGMIN-7"/>
    <property type="match status" value="1"/>
</dbReference>
<organism evidence="3 4">
    <name type="scientific">Diploptera punctata</name>
    <name type="common">Pacific beetle cockroach</name>
    <dbReference type="NCBI Taxonomy" id="6984"/>
    <lineage>
        <taxon>Eukaryota</taxon>
        <taxon>Metazoa</taxon>
        <taxon>Ecdysozoa</taxon>
        <taxon>Arthropoda</taxon>
        <taxon>Hexapoda</taxon>
        <taxon>Insecta</taxon>
        <taxon>Pterygota</taxon>
        <taxon>Neoptera</taxon>
        <taxon>Polyneoptera</taxon>
        <taxon>Dictyoptera</taxon>
        <taxon>Blattodea</taxon>
        <taxon>Blaberoidea</taxon>
        <taxon>Blaberidae</taxon>
        <taxon>Diplopterinae</taxon>
        <taxon>Diploptera</taxon>
    </lineage>
</organism>
<keyword evidence="1" id="KW-0677">Repeat</keyword>
<dbReference type="InterPro" id="IPR001565">
    <property type="entry name" value="Synaptotagmin"/>
</dbReference>
<dbReference type="GO" id="GO:0070382">
    <property type="term" value="C:exocytic vesicle"/>
    <property type="evidence" value="ECO:0007669"/>
    <property type="project" value="TreeGrafter"/>
</dbReference>
<dbReference type="InterPro" id="IPR035892">
    <property type="entry name" value="C2_domain_sf"/>
</dbReference>
<reference evidence="3" key="1">
    <citation type="journal article" date="2023" name="IScience">
        <title>Live-bearing cockroach genome reveals convergent evolutionary mechanisms linked to viviparity in insects and beyond.</title>
        <authorList>
            <person name="Fouks B."/>
            <person name="Harrison M.C."/>
            <person name="Mikhailova A.A."/>
            <person name="Marchal E."/>
            <person name="English S."/>
            <person name="Carruthers M."/>
            <person name="Jennings E.C."/>
            <person name="Chiamaka E.L."/>
            <person name="Frigard R.A."/>
            <person name="Pippel M."/>
            <person name="Attardo G.M."/>
            <person name="Benoit J.B."/>
            <person name="Bornberg-Bauer E."/>
            <person name="Tobe S.S."/>
        </authorList>
    </citation>
    <scope>NUCLEOTIDE SEQUENCE</scope>
    <source>
        <strain evidence="3">Stay&amp;Tobe</strain>
    </source>
</reference>
<dbReference type="Proteomes" id="UP001233999">
    <property type="component" value="Unassembled WGS sequence"/>
</dbReference>
<sequence length="203" mass="23420">LPSEKLHTQTLQLHVFDYDRITRDNSIGEVLLPLWQMDLTEKQSFCEPLRPATEYGDLLMSLCHTPPDSITVTILKAWDLRSMDINLKSDPYVKLCLRCSDRRVDKRKTKIVKCTLNPVFNEAFHFNVTNTNVEESSLEVVVMDFDNIGRDELIGRIVLSVKNATGDSETKHWQEMLSSPTTTLVQWHRLKPESRSKGRKVPH</sequence>
<dbReference type="GO" id="GO:0030424">
    <property type="term" value="C:axon"/>
    <property type="evidence" value="ECO:0007669"/>
    <property type="project" value="TreeGrafter"/>
</dbReference>
<feature type="non-terminal residue" evidence="3">
    <location>
        <position position="1"/>
    </location>
</feature>
<dbReference type="Pfam" id="PF00168">
    <property type="entry name" value="C2"/>
    <property type="match status" value="2"/>
</dbReference>
<protein>
    <recommendedName>
        <fullName evidence="2">C2 domain-containing protein</fullName>
    </recommendedName>
</protein>
<dbReference type="GO" id="GO:0048791">
    <property type="term" value="P:calcium ion-regulated exocytosis of neurotransmitter"/>
    <property type="evidence" value="ECO:0007669"/>
    <property type="project" value="TreeGrafter"/>
</dbReference>
<accession>A0AAD7Z699</accession>
<keyword evidence="4" id="KW-1185">Reference proteome</keyword>
<dbReference type="GO" id="GO:0005509">
    <property type="term" value="F:calcium ion binding"/>
    <property type="evidence" value="ECO:0007669"/>
    <property type="project" value="TreeGrafter"/>
</dbReference>
<dbReference type="AlphaFoldDB" id="A0AAD7Z699"/>
<dbReference type="GO" id="GO:0005544">
    <property type="term" value="F:calcium-dependent phospholipid binding"/>
    <property type="evidence" value="ECO:0007669"/>
    <property type="project" value="TreeGrafter"/>
</dbReference>
<gene>
    <name evidence="3" type="ORF">L9F63_008188</name>
</gene>
<dbReference type="PRINTS" id="PR00399">
    <property type="entry name" value="SYNAPTOTAGMN"/>
</dbReference>
<dbReference type="SMART" id="SM00239">
    <property type="entry name" value="C2"/>
    <property type="match status" value="1"/>
</dbReference>
<dbReference type="InterPro" id="IPR000008">
    <property type="entry name" value="C2_dom"/>
</dbReference>
<reference evidence="3" key="2">
    <citation type="submission" date="2023-05" db="EMBL/GenBank/DDBJ databases">
        <authorList>
            <person name="Fouks B."/>
        </authorList>
    </citation>
    <scope>NUCLEOTIDE SEQUENCE</scope>
    <source>
        <strain evidence="3">Stay&amp;Tobe</strain>
        <tissue evidence="3">Testes</tissue>
    </source>
</reference>
<comment type="caution">
    <text evidence="3">The sequence shown here is derived from an EMBL/GenBank/DDBJ whole genome shotgun (WGS) entry which is preliminary data.</text>
</comment>
<dbReference type="Gene3D" id="2.60.40.150">
    <property type="entry name" value="C2 domain"/>
    <property type="match status" value="2"/>
</dbReference>
<dbReference type="GO" id="GO:0005886">
    <property type="term" value="C:plasma membrane"/>
    <property type="evidence" value="ECO:0007669"/>
    <property type="project" value="TreeGrafter"/>
</dbReference>
<dbReference type="GO" id="GO:0030276">
    <property type="term" value="F:clathrin binding"/>
    <property type="evidence" value="ECO:0007669"/>
    <property type="project" value="TreeGrafter"/>
</dbReference>
<evidence type="ECO:0000313" key="3">
    <source>
        <dbReference type="EMBL" id="KAJ9574656.1"/>
    </source>
</evidence>
<dbReference type="GO" id="GO:0098793">
    <property type="term" value="C:presynapse"/>
    <property type="evidence" value="ECO:0007669"/>
    <property type="project" value="GOC"/>
</dbReference>
<evidence type="ECO:0000259" key="2">
    <source>
        <dbReference type="PROSITE" id="PS50004"/>
    </source>
</evidence>
<dbReference type="SUPFAM" id="SSF49562">
    <property type="entry name" value="C2 domain (Calcium/lipid-binding domain, CaLB)"/>
    <property type="match status" value="2"/>
</dbReference>
<dbReference type="PANTHER" id="PTHR10024">
    <property type="entry name" value="SYNAPTOTAGMIN"/>
    <property type="match status" value="1"/>
</dbReference>
<dbReference type="GO" id="GO:0006906">
    <property type="term" value="P:vesicle fusion"/>
    <property type="evidence" value="ECO:0007669"/>
    <property type="project" value="TreeGrafter"/>
</dbReference>
<dbReference type="PROSITE" id="PS50004">
    <property type="entry name" value="C2"/>
    <property type="match status" value="1"/>
</dbReference>
<evidence type="ECO:0000256" key="1">
    <source>
        <dbReference type="ARBA" id="ARBA00022737"/>
    </source>
</evidence>
<proteinExistence type="predicted"/>
<name>A0AAD7Z699_DIPPU</name>